<dbReference type="Proteomes" id="UP000290572">
    <property type="component" value="Unassembled WGS sequence"/>
</dbReference>
<proteinExistence type="predicted"/>
<organism evidence="1 2">
    <name type="scientific">Labeo rohita</name>
    <name type="common">Indian major carp</name>
    <name type="synonym">Cyprinus rohita</name>
    <dbReference type="NCBI Taxonomy" id="84645"/>
    <lineage>
        <taxon>Eukaryota</taxon>
        <taxon>Metazoa</taxon>
        <taxon>Chordata</taxon>
        <taxon>Craniata</taxon>
        <taxon>Vertebrata</taxon>
        <taxon>Euteleostomi</taxon>
        <taxon>Actinopterygii</taxon>
        <taxon>Neopterygii</taxon>
        <taxon>Teleostei</taxon>
        <taxon>Ostariophysi</taxon>
        <taxon>Cypriniformes</taxon>
        <taxon>Cyprinidae</taxon>
        <taxon>Labeoninae</taxon>
        <taxon>Labeonini</taxon>
        <taxon>Labeo</taxon>
    </lineage>
</organism>
<gene>
    <name evidence="1" type="ORF">ROHU_011313</name>
</gene>
<sequence length="79" mass="9022">MVSKHSRKLDVISHSLFAMNWWIFCNEICGTQMAFYNTVMDHVEGLMNRAIITVMKCFAATAMIFTEQIEAIEMSKAAL</sequence>
<protein>
    <submittedName>
        <fullName evidence="1">Uncharacterized protein</fullName>
    </submittedName>
</protein>
<keyword evidence="2" id="KW-1185">Reference proteome</keyword>
<dbReference type="EMBL" id="QBIY01013293">
    <property type="protein sequence ID" value="RXN09171.1"/>
    <property type="molecule type" value="Genomic_DNA"/>
</dbReference>
<name>A0A498LM99_LABRO</name>
<comment type="caution">
    <text evidence="1">The sequence shown here is derived from an EMBL/GenBank/DDBJ whole genome shotgun (WGS) entry which is preliminary data.</text>
</comment>
<reference evidence="1 2" key="1">
    <citation type="submission" date="2018-03" db="EMBL/GenBank/DDBJ databases">
        <title>Draft genome sequence of Rohu Carp (Labeo rohita).</title>
        <authorList>
            <person name="Das P."/>
            <person name="Kushwaha B."/>
            <person name="Joshi C.G."/>
            <person name="Kumar D."/>
            <person name="Nagpure N.S."/>
            <person name="Sahoo L."/>
            <person name="Das S.P."/>
            <person name="Bit A."/>
            <person name="Patnaik S."/>
            <person name="Meher P.K."/>
            <person name="Jayasankar P."/>
            <person name="Koringa P.G."/>
            <person name="Patel N.V."/>
            <person name="Hinsu A.T."/>
            <person name="Kumar R."/>
            <person name="Pandey M."/>
            <person name="Agarwal S."/>
            <person name="Srivastava S."/>
            <person name="Singh M."/>
            <person name="Iquebal M.A."/>
            <person name="Jaiswal S."/>
            <person name="Angadi U.B."/>
            <person name="Kumar N."/>
            <person name="Raza M."/>
            <person name="Shah T.M."/>
            <person name="Rai A."/>
            <person name="Jena J.K."/>
        </authorList>
    </citation>
    <scope>NUCLEOTIDE SEQUENCE [LARGE SCALE GENOMIC DNA]</scope>
    <source>
        <strain evidence="1">DASCIFA01</strain>
        <tissue evidence="1">Testis</tissue>
    </source>
</reference>
<accession>A0A498LM99</accession>
<evidence type="ECO:0000313" key="2">
    <source>
        <dbReference type="Proteomes" id="UP000290572"/>
    </source>
</evidence>
<dbReference type="AlphaFoldDB" id="A0A498LM99"/>
<evidence type="ECO:0000313" key="1">
    <source>
        <dbReference type="EMBL" id="RXN09171.1"/>
    </source>
</evidence>